<dbReference type="AlphaFoldDB" id="A0A2T8HM49"/>
<dbReference type="OrthoDB" id="1432662at2"/>
<protein>
    <submittedName>
        <fullName evidence="2">General stress protein</fullName>
    </submittedName>
</protein>
<reference evidence="2 3" key="1">
    <citation type="submission" date="2018-04" db="EMBL/GenBank/DDBJ databases">
        <title>Sphingobacterium cortibacter sp. nov.</title>
        <authorList>
            <person name="Li Y."/>
        </authorList>
    </citation>
    <scope>NUCLEOTIDE SEQUENCE [LARGE SCALE GENOMIC DNA]</scope>
    <source>
        <strain evidence="2 3">2c-3</strain>
    </source>
</reference>
<dbReference type="InterPro" id="IPR052917">
    <property type="entry name" value="Stress-Dev_Protein"/>
</dbReference>
<dbReference type="InterPro" id="IPR012349">
    <property type="entry name" value="Split_barrel_FMN-bd"/>
</dbReference>
<dbReference type="SUPFAM" id="SSF50475">
    <property type="entry name" value="FMN-binding split barrel"/>
    <property type="match status" value="1"/>
</dbReference>
<evidence type="ECO:0000259" key="1">
    <source>
        <dbReference type="Pfam" id="PF16242"/>
    </source>
</evidence>
<dbReference type="Gene3D" id="2.30.110.10">
    <property type="entry name" value="Electron Transport, Fmn-binding Protein, Chain A"/>
    <property type="match status" value="1"/>
</dbReference>
<dbReference type="InterPro" id="IPR038725">
    <property type="entry name" value="YdaG_split_barrel_FMN-bd"/>
</dbReference>
<organism evidence="2 3">
    <name type="scientific">Sphingobacterium corticibacter</name>
    <dbReference type="NCBI Taxonomy" id="2171749"/>
    <lineage>
        <taxon>Bacteria</taxon>
        <taxon>Pseudomonadati</taxon>
        <taxon>Bacteroidota</taxon>
        <taxon>Sphingobacteriia</taxon>
        <taxon>Sphingobacteriales</taxon>
        <taxon>Sphingobacteriaceae</taxon>
        <taxon>Sphingobacterium</taxon>
    </lineage>
</organism>
<keyword evidence="3" id="KW-1185">Reference proteome</keyword>
<feature type="domain" description="General stress protein FMN-binding split barrel" evidence="1">
    <location>
        <begin position="20"/>
        <end position="169"/>
    </location>
</feature>
<dbReference type="Pfam" id="PF16242">
    <property type="entry name" value="Pyrid_ox_like"/>
    <property type="match status" value="1"/>
</dbReference>
<evidence type="ECO:0000313" key="3">
    <source>
        <dbReference type="Proteomes" id="UP000245627"/>
    </source>
</evidence>
<dbReference type="Proteomes" id="UP000245627">
    <property type="component" value="Unassembled WGS sequence"/>
</dbReference>
<sequence>MLSYQTNIFAMSTENLHNQEAIDKLQELVDKIDIGMLGTYPEKGSYVHAVPMSRQEVDESGNIWFLFSSESDTHTHLESNDQVSLLYSDVSNYSFLSINGHAEVSRDQERIDKYWNKMIEGWFEKGKEDPHIRVLRVVPNEAHYWDNKSNKLVTFFKVAASAITGAKKDVGRQGDLNI</sequence>
<dbReference type="EMBL" id="QDKG01000001">
    <property type="protein sequence ID" value="PVH26511.1"/>
    <property type="molecule type" value="Genomic_DNA"/>
</dbReference>
<gene>
    <name evidence="2" type="ORF">DC487_02535</name>
</gene>
<proteinExistence type="predicted"/>
<name>A0A2T8HM49_9SPHI</name>
<accession>A0A2T8HM49</accession>
<dbReference type="PANTHER" id="PTHR34818:SF1">
    <property type="entry name" value="PROTEIN BLI-3"/>
    <property type="match status" value="1"/>
</dbReference>
<evidence type="ECO:0000313" key="2">
    <source>
        <dbReference type="EMBL" id="PVH26511.1"/>
    </source>
</evidence>
<dbReference type="PANTHER" id="PTHR34818">
    <property type="entry name" value="PROTEIN BLI-3"/>
    <property type="match status" value="1"/>
</dbReference>
<comment type="caution">
    <text evidence="2">The sequence shown here is derived from an EMBL/GenBank/DDBJ whole genome shotgun (WGS) entry which is preliminary data.</text>
</comment>